<dbReference type="SUPFAM" id="SSF53448">
    <property type="entry name" value="Nucleotide-diphospho-sugar transferases"/>
    <property type="match status" value="1"/>
</dbReference>
<dbReference type="PANTHER" id="PTHR22916:SF3">
    <property type="entry name" value="UDP-GLCNAC:BETAGAL BETA-1,3-N-ACETYLGLUCOSAMINYLTRANSFERASE-LIKE PROTEIN 1"/>
    <property type="match status" value="1"/>
</dbReference>
<evidence type="ECO:0000313" key="4">
    <source>
        <dbReference type="Proteomes" id="UP000305398"/>
    </source>
</evidence>
<organism evidence="3 4">
    <name type="scientific">Hymenobacter jejuensis</name>
    <dbReference type="NCBI Taxonomy" id="2502781"/>
    <lineage>
        <taxon>Bacteria</taxon>
        <taxon>Pseudomonadati</taxon>
        <taxon>Bacteroidota</taxon>
        <taxon>Cytophagia</taxon>
        <taxon>Cytophagales</taxon>
        <taxon>Hymenobacteraceae</taxon>
        <taxon>Hymenobacter</taxon>
    </lineage>
</organism>
<dbReference type="InterPro" id="IPR013216">
    <property type="entry name" value="Methyltransf_11"/>
</dbReference>
<dbReference type="InterPro" id="IPR029063">
    <property type="entry name" value="SAM-dependent_MTases_sf"/>
</dbReference>
<evidence type="ECO:0000259" key="1">
    <source>
        <dbReference type="Pfam" id="PF00535"/>
    </source>
</evidence>
<dbReference type="InterPro" id="IPR001173">
    <property type="entry name" value="Glyco_trans_2-like"/>
</dbReference>
<dbReference type="EMBL" id="CP040896">
    <property type="protein sequence ID" value="QDA59271.1"/>
    <property type="molecule type" value="Genomic_DNA"/>
</dbReference>
<feature type="domain" description="Glycosyltransferase 2-like" evidence="1">
    <location>
        <begin position="14"/>
        <end position="138"/>
    </location>
</feature>
<sequence length="542" mass="61603">MSASNAPSACPLVSVIIPCYNHGAYLQEAFDSIWQQDYPRIEIVVVDDGSTDTTAQVAQRHASVKYVYQKNQGLSAARNTGVVHSTGQYLVFLDADDWLLPDALKINAQYLEQNPELAFVSGGHDKIFVATGLLKIYTREVTDNHYLQLLQGNYIGMHATVMFQRWVFDAFTYDPTLKACEDYDLYLRISRKYPVAHHTQRVAAYRLHSTNMSGDIPLMLSTVLSVLKRQKSFLHTGEEKQAYARGQLIWKEYYGNELYHKITSSPRATKAELATLLAIRPAQTVRHLLQPKMFMLKRILRKYTPDAGLRLLHKAGIYKNYRPAVGQVITGDFARHTPFSTEFGYDRGGPVDRYYIENFLLRESQSIRDRVLEIGDNEYTMRFGQNITQSDILHVDARNSKATFVGDLSDSPHIPDNLFDCIVLTQTLHLIYDYKQALATCYRILKPGGTLLLTVPGITPIDRGEWRKTWYWSFTDVALHRLLHDTFPAATITIGSFGNVFIATAFLYGMGISEVTKEQLDMYDPQFQVINTVKAIKAHRSA</sequence>
<gene>
    <name evidence="3" type="ORF">FHG12_03750</name>
</gene>
<evidence type="ECO:0000259" key="2">
    <source>
        <dbReference type="Pfam" id="PF08241"/>
    </source>
</evidence>
<keyword evidence="4" id="KW-1185">Reference proteome</keyword>
<dbReference type="CDD" id="cd00761">
    <property type="entry name" value="Glyco_tranf_GTA_type"/>
    <property type="match status" value="1"/>
</dbReference>
<dbReference type="Proteomes" id="UP000305398">
    <property type="component" value="Chromosome"/>
</dbReference>
<dbReference type="Pfam" id="PF08241">
    <property type="entry name" value="Methyltransf_11"/>
    <property type="match status" value="1"/>
</dbReference>
<dbReference type="SUPFAM" id="SSF53335">
    <property type="entry name" value="S-adenosyl-L-methionine-dependent methyltransferases"/>
    <property type="match status" value="1"/>
</dbReference>
<dbReference type="KEGG" id="hyj:FHG12_03750"/>
<accession>A0A5B7ZVW9</accession>
<dbReference type="AlphaFoldDB" id="A0A5B7ZVW9"/>
<dbReference type="GO" id="GO:0016758">
    <property type="term" value="F:hexosyltransferase activity"/>
    <property type="evidence" value="ECO:0007669"/>
    <property type="project" value="UniProtKB-ARBA"/>
</dbReference>
<dbReference type="GO" id="GO:0008757">
    <property type="term" value="F:S-adenosylmethionine-dependent methyltransferase activity"/>
    <property type="evidence" value="ECO:0007669"/>
    <property type="project" value="InterPro"/>
</dbReference>
<dbReference type="Pfam" id="PF00535">
    <property type="entry name" value="Glycos_transf_2"/>
    <property type="match status" value="1"/>
</dbReference>
<keyword evidence="3" id="KW-0808">Transferase</keyword>
<reference evidence="3 4" key="1">
    <citation type="submission" date="2019-06" db="EMBL/GenBank/DDBJ databases">
        <authorList>
            <person name="Srinivasan S."/>
        </authorList>
    </citation>
    <scope>NUCLEOTIDE SEQUENCE [LARGE SCALE GENOMIC DNA]</scope>
    <source>
        <strain evidence="3 4">17J68-5</strain>
    </source>
</reference>
<dbReference type="InterPro" id="IPR029044">
    <property type="entry name" value="Nucleotide-diphossugar_trans"/>
</dbReference>
<dbReference type="OrthoDB" id="6307329at2"/>
<protein>
    <submittedName>
        <fullName evidence="3">Glycosyltransferase</fullName>
    </submittedName>
</protein>
<dbReference type="Gene3D" id="3.40.50.150">
    <property type="entry name" value="Vaccinia Virus protein VP39"/>
    <property type="match status" value="1"/>
</dbReference>
<feature type="domain" description="Methyltransferase type 11" evidence="2">
    <location>
        <begin position="398"/>
        <end position="452"/>
    </location>
</feature>
<proteinExistence type="predicted"/>
<dbReference type="PANTHER" id="PTHR22916">
    <property type="entry name" value="GLYCOSYLTRANSFERASE"/>
    <property type="match status" value="1"/>
</dbReference>
<dbReference type="Gene3D" id="3.90.550.10">
    <property type="entry name" value="Spore Coat Polysaccharide Biosynthesis Protein SpsA, Chain A"/>
    <property type="match status" value="1"/>
</dbReference>
<dbReference type="CDD" id="cd02440">
    <property type="entry name" value="AdoMet_MTases"/>
    <property type="match status" value="1"/>
</dbReference>
<evidence type="ECO:0000313" key="3">
    <source>
        <dbReference type="EMBL" id="QDA59271.1"/>
    </source>
</evidence>
<name>A0A5B7ZVW9_9BACT</name>